<dbReference type="Pfam" id="PF01557">
    <property type="entry name" value="FAA_hydrolase"/>
    <property type="match status" value="1"/>
</dbReference>
<evidence type="ECO:0000313" key="5">
    <source>
        <dbReference type="EMBL" id="KAJ3514205.1"/>
    </source>
</evidence>
<protein>
    <recommendedName>
        <fullName evidence="4">Fumarylacetoacetase-like C-terminal domain-containing protein</fullName>
    </recommendedName>
</protein>
<keyword evidence="6" id="KW-1185">Reference proteome</keyword>
<evidence type="ECO:0000313" key="6">
    <source>
        <dbReference type="Proteomes" id="UP001148786"/>
    </source>
</evidence>
<reference evidence="5" key="1">
    <citation type="submission" date="2022-07" db="EMBL/GenBank/DDBJ databases">
        <title>Genome Sequence of Agrocybe chaxingu.</title>
        <authorList>
            <person name="Buettner E."/>
        </authorList>
    </citation>
    <scope>NUCLEOTIDE SEQUENCE</scope>
    <source>
        <strain evidence="5">MP-N11</strain>
    </source>
</reference>
<dbReference type="PANTHER" id="PTHR11820">
    <property type="entry name" value="ACYLPYRUVASE"/>
    <property type="match status" value="1"/>
</dbReference>
<feature type="domain" description="Fumarylacetoacetase-like C-terminal" evidence="4">
    <location>
        <begin position="133"/>
        <end position="193"/>
    </location>
</feature>
<dbReference type="EMBL" id="JANKHO010000156">
    <property type="protein sequence ID" value="KAJ3514205.1"/>
    <property type="molecule type" value="Genomic_DNA"/>
</dbReference>
<dbReference type="SUPFAM" id="SSF56529">
    <property type="entry name" value="FAH"/>
    <property type="match status" value="1"/>
</dbReference>
<dbReference type="PANTHER" id="PTHR11820:SF7">
    <property type="entry name" value="ACYLPYRUVASE FAHD1, MITOCHONDRIAL"/>
    <property type="match status" value="1"/>
</dbReference>
<proteinExistence type="inferred from homology"/>
<dbReference type="InterPro" id="IPR011234">
    <property type="entry name" value="Fumarylacetoacetase-like_C"/>
</dbReference>
<dbReference type="GO" id="GO:0018773">
    <property type="term" value="F:acetylpyruvate hydrolase activity"/>
    <property type="evidence" value="ECO:0007669"/>
    <property type="project" value="TreeGrafter"/>
</dbReference>
<dbReference type="OrthoDB" id="74910at2759"/>
<organism evidence="5 6">
    <name type="scientific">Agrocybe chaxingu</name>
    <dbReference type="NCBI Taxonomy" id="84603"/>
    <lineage>
        <taxon>Eukaryota</taxon>
        <taxon>Fungi</taxon>
        <taxon>Dikarya</taxon>
        <taxon>Basidiomycota</taxon>
        <taxon>Agaricomycotina</taxon>
        <taxon>Agaricomycetes</taxon>
        <taxon>Agaricomycetidae</taxon>
        <taxon>Agaricales</taxon>
        <taxon>Agaricineae</taxon>
        <taxon>Strophariaceae</taxon>
        <taxon>Agrocybe</taxon>
    </lineage>
</organism>
<gene>
    <name evidence="5" type="ORF">NLJ89_g2506</name>
</gene>
<keyword evidence="3" id="KW-0472">Membrane</keyword>
<dbReference type="InterPro" id="IPR036663">
    <property type="entry name" value="Fumarylacetoacetase_C_sf"/>
</dbReference>
<comment type="similarity">
    <text evidence="1">Belongs to the FAH family.</text>
</comment>
<comment type="caution">
    <text evidence="5">The sequence shown here is derived from an EMBL/GenBank/DDBJ whole genome shotgun (WGS) entry which is preliminary data.</text>
</comment>
<dbReference type="Gene3D" id="3.90.850.10">
    <property type="entry name" value="Fumarylacetoacetase-like, C-terminal domain"/>
    <property type="match status" value="1"/>
</dbReference>
<keyword evidence="2" id="KW-0479">Metal-binding</keyword>
<dbReference type="GO" id="GO:0005739">
    <property type="term" value="C:mitochondrion"/>
    <property type="evidence" value="ECO:0007669"/>
    <property type="project" value="TreeGrafter"/>
</dbReference>
<name>A0A9W8K5S5_9AGAR</name>
<feature type="transmembrane region" description="Helical" evidence="3">
    <location>
        <begin position="12"/>
        <end position="33"/>
    </location>
</feature>
<sequence length="219" mass="23694">MQRHETPRLTGSSLYFYLSSPLAPISLFCQIAIHIHAHICPINPHYASSPSNATSPITTILYFLLPCPLPPADGSTSTLTVILHTRYFHLDITSVLAKAALAVDMTAAQPAGQGPQGRPAVVRCEGVRHVHASWINGETKQDGTTADMIFRIPRLIEHVSSIMSLEEGDVILTGTPSGVGPIQPGDKIECALSQPNGEELLKLDFEAIQREGGYSFKED</sequence>
<dbReference type="Proteomes" id="UP001148786">
    <property type="component" value="Unassembled WGS sequence"/>
</dbReference>
<evidence type="ECO:0000256" key="3">
    <source>
        <dbReference type="SAM" id="Phobius"/>
    </source>
</evidence>
<keyword evidence="3" id="KW-1133">Transmembrane helix</keyword>
<dbReference type="AlphaFoldDB" id="A0A9W8K5S5"/>
<dbReference type="GO" id="GO:0046872">
    <property type="term" value="F:metal ion binding"/>
    <property type="evidence" value="ECO:0007669"/>
    <property type="project" value="UniProtKB-KW"/>
</dbReference>
<keyword evidence="3" id="KW-0812">Transmembrane</keyword>
<accession>A0A9W8K5S5</accession>
<evidence type="ECO:0000256" key="2">
    <source>
        <dbReference type="ARBA" id="ARBA00022723"/>
    </source>
</evidence>
<evidence type="ECO:0000256" key="1">
    <source>
        <dbReference type="ARBA" id="ARBA00010211"/>
    </source>
</evidence>
<evidence type="ECO:0000259" key="4">
    <source>
        <dbReference type="Pfam" id="PF01557"/>
    </source>
</evidence>